<feature type="region of interest" description="Disordered" evidence="1">
    <location>
        <begin position="1"/>
        <end position="40"/>
    </location>
</feature>
<protein>
    <submittedName>
        <fullName evidence="2">Uncharacterized protein</fullName>
    </submittedName>
</protein>
<feature type="region of interest" description="Disordered" evidence="1">
    <location>
        <begin position="163"/>
        <end position="183"/>
    </location>
</feature>
<dbReference type="VEuPathDB" id="TriTrypDB:BSAL_74830"/>
<evidence type="ECO:0000313" key="3">
    <source>
        <dbReference type="Proteomes" id="UP000051952"/>
    </source>
</evidence>
<evidence type="ECO:0000313" key="2">
    <source>
        <dbReference type="EMBL" id="CUG13350.1"/>
    </source>
</evidence>
<dbReference type="OrthoDB" id="248951at2759"/>
<dbReference type="Proteomes" id="UP000051952">
    <property type="component" value="Unassembled WGS sequence"/>
</dbReference>
<dbReference type="EMBL" id="CYKH01000669">
    <property type="protein sequence ID" value="CUG13350.1"/>
    <property type="molecule type" value="Genomic_DNA"/>
</dbReference>
<name>A0A0S4IUT4_BODSA</name>
<feature type="compositionally biased region" description="Basic and acidic residues" evidence="1">
    <location>
        <begin position="173"/>
        <end position="183"/>
    </location>
</feature>
<proteinExistence type="predicted"/>
<sequence>MATYYSQQRERRPSPAGSATSGHERERGVNNSSTFNNNSNQQISFRYAATSNNTSSSSMIPHQPHQPTQTEYTEALRHMHKTEKIVRLEVQRRSIRDAIRIHDDMMEDLDAQLAYVNDFKREWLAHMQRLEDARRTMMDVSFLERSKIESEWFSTTTDLVTSMTTTARSRSGGRGDEYHTRRK</sequence>
<keyword evidence="3" id="KW-1185">Reference proteome</keyword>
<reference evidence="3" key="1">
    <citation type="submission" date="2015-09" db="EMBL/GenBank/DDBJ databases">
        <authorList>
            <consortium name="Pathogen Informatics"/>
        </authorList>
    </citation>
    <scope>NUCLEOTIDE SEQUENCE [LARGE SCALE GENOMIC DNA]</scope>
    <source>
        <strain evidence="3">Lake Konstanz</strain>
    </source>
</reference>
<dbReference type="AlphaFoldDB" id="A0A0S4IUT4"/>
<organism evidence="2 3">
    <name type="scientific">Bodo saltans</name>
    <name type="common">Flagellated protozoan</name>
    <dbReference type="NCBI Taxonomy" id="75058"/>
    <lineage>
        <taxon>Eukaryota</taxon>
        <taxon>Discoba</taxon>
        <taxon>Euglenozoa</taxon>
        <taxon>Kinetoplastea</taxon>
        <taxon>Metakinetoplastina</taxon>
        <taxon>Eubodonida</taxon>
        <taxon>Bodonidae</taxon>
        <taxon>Bodo</taxon>
    </lineage>
</organism>
<feature type="compositionally biased region" description="Low complexity" evidence="1">
    <location>
        <begin position="30"/>
        <end position="40"/>
    </location>
</feature>
<gene>
    <name evidence="2" type="ORF">BSAL_74830</name>
</gene>
<accession>A0A0S4IUT4</accession>
<evidence type="ECO:0000256" key="1">
    <source>
        <dbReference type="SAM" id="MobiDB-lite"/>
    </source>
</evidence>